<evidence type="ECO:0000313" key="4">
    <source>
        <dbReference type="EMBL" id="KAL0481600.1"/>
    </source>
</evidence>
<name>A0AAW2YWW1_9EUKA</name>
<evidence type="ECO:0000256" key="1">
    <source>
        <dbReference type="ARBA" id="ARBA00022723"/>
    </source>
</evidence>
<dbReference type="PANTHER" id="PTHR35848">
    <property type="entry name" value="OXALATE-BINDING PROTEIN"/>
    <property type="match status" value="1"/>
</dbReference>
<feature type="domain" description="Cupin type-1" evidence="3">
    <location>
        <begin position="245"/>
        <end position="386"/>
    </location>
</feature>
<dbReference type="CDD" id="cd20305">
    <property type="entry name" value="cupin_OxDC_C"/>
    <property type="match status" value="1"/>
</dbReference>
<dbReference type="GO" id="GO:0046872">
    <property type="term" value="F:metal ion binding"/>
    <property type="evidence" value="ECO:0007669"/>
    <property type="project" value="UniProtKB-KW"/>
</dbReference>
<dbReference type="Proteomes" id="UP001431209">
    <property type="component" value="Unassembled WGS sequence"/>
</dbReference>
<feature type="domain" description="Cupin type-1" evidence="3">
    <location>
        <begin position="66"/>
        <end position="209"/>
    </location>
</feature>
<dbReference type="InterPro" id="IPR011051">
    <property type="entry name" value="RmlC_Cupin_sf"/>
</dbReference>
<gene>
    <name evidence="4" type="ORF">AKO1_012501</name>
</gene>
<evidence type="ECO:0000313" key="5">
    <source>
        <dbReference type="Proteomes" id="UP001431209"/>
    </source>
</evidence>
<dbReference type="Pfam" id="PF00190">
    <property type="entry name" value="Cupin_1"/>
    <property type="match status" value="2"/>
</dbReference>
<dbReference type="InterPro" id="IPR017774">
    <property type="entry name" value="Bicupin_oxalate_deCO2ase/Oxase"/>
</dbReference>
<feature type="chain" id="PRO_5043565346" evidence="2">
    <location>
        <begin position="21"/>
        <end position="396"/>
    </location>
</feature>
<organism evidence="4 5">
    <name type="scientific">Acrasis kona</name>
    <dbReference type="NCBI Taxonomy" id="1008807"/>
    <lineage>
        <taxon>Eukaryota</taxon>
        <taxon>Discoba</taxon>
        <taxon>Heterolobosea</taxon>
        <taxon>Tetramitia</taxon>
        <taxon>Eutetramitia</taxon>
        <taxon>Acrasidae</taxon>
        <taxon>Acrasis</taxon>
    </lineage>
</organism>
<feature type="signal peptide" evidence="2">
    <location>
        <begin position="1"/>
        <end position="20"/>
    </location>
</feature>
<dbReference type="InterPro" id="IPR014710">
    <property type="entry name" value="RmlC-like_jellyroll"/>
</dbReference>
<dbReference type="CDD" id="cd20304">
    <property type="entry name" value="cupin_OxDC_N"/>
    <property type="match status" value="1"/>
</dbReference>
<dbReference type="SUPFAM" id="SSF51182">
    <property type="entry name" value="RmlC-like cupins"/>
    <property type="match status" value="1"/>
</dbReference>
<reference evidence="4 5" key="1">
    <citation type="submission" date="2024-03" db="EMBL/GenBank/DDBJ databases">
        <title>The Acrasis kona genome and developmental transcriptomes reveal deep origins of eukaryotic multicellular pathways.</title>
        <authorList>
            <person name="Sheikh S."/>
            <person name="Fu C.-J."/>
            <person name="Brown M.W."/>
            <person name="Baldauf S.L."/>
        </authorList>
    </citation>
    <scope>NUCLEOTIDE SEQUENCE [LARGE SCALE GENOMIC DNA]</scope>
    <source>
        <strain evidence="4 5">ATCC MYA-3509</strain>
    </source>
</reference>
<keyword evidence="5" id="KW-1185">Reference proteome</keyword>
<evidence type="ECO:0000256" key="2">
    <source>
        <dbReference type="SAM" id="SignalP"/>
    </source>
</evidence>
<keyword evidence="1" id="KW-0479">Metal-binding</keyword>
<sequence length="396" mass="44183">MTPRSKAVLVLLACLASVMCVIHPIRQSDGKGATDYGPRNSIIDAINIEQFIPPATDSGKFPNLKYSFSYSHMRLQNGGWTREITIKDLPTSASLAGVNMRLKAGGIRELHWHREAEWGYVLYGTCRITAVDTEGRNFIDDTGVGDIWYFPSGIPHSIQGLGPDGCEFALIFDDGNFSEDSTFLVADWINRTPPEILSKNFGFEDGAFRNISKEELYIFQGEVPGPISEEEIKSPKGRVKSPYSHRMLAQEPIKTKMGTARITDSKNFEVSKTIAAALVEVYPNGLRELHWHPDADEWTYIITGRGRLTVFAAEGKARTYGLSAGDVAYIPKSMGHYIENTGQDTMTFLEVFKSKEFSDISLNQWLALTPKNLVRAHTQLSKQNIDKLNKDKVPVV</sequence>
<dbReference type="AlphaFoldDB" id="A0AAW2YWW1"/>
<dbReference type="InterPro" id="IPR051610">
    <property type="entry name" value="GPI/OXD"/>
</dbReference>
<dbReference type="Gene3D" id="2.60.120.10">
    <property type="entry name" value="Jelly Rolls"/>
    <property type="match status" value="2"/>
</dbReference>
<dbReference type="InterPro" id="IPR006045">
    <property type="entry name" value="Cupin_1"/>
</dbReference>
<evidence type="ECO:0000259" key="3">
    <source>
        <dbReference type="SMART" id="SM00835"/>
    </source>
</evidence>
<dbReference type="PANTHER" id="PTHR35848:SF9">
    <property type="entry name" value="SLL1358 PROTEIN"/>
    <property type="match status" value="1"/>
</dbReference>
<dbReference type="SMART" id="SM00835">
    <property type="entry name" value="Cupin_1"/>
    <property type="match status" value="2"/>
</dbReference>
<dbReference type="GO" id="GO:0033609">
    <property type="term" value="P:oxalate metabolic process"/>
    <property type="evidence" value="ECO:0007669"/>
    <property type="project" value="InterPro"/>
</dbReference>
<comment type="caution">
    <text evidence="4">The sequence shown here is derived from an EMBL/GenBank/DDBJ whole genome shotgun (WGS) entry which is preliminary data.</text>
</comment>
<dbReference type="NCBIfam" id="TIGR03404">
    <property type="entry name" value="bicupin_oxalic"/>
    <property type="match status" value="1"/>
</dbReference>
<accession>A0AAW2YWW1</accession>
<dbReference type="EMBL" id="JAOPGA020000776">
    <property type="protein sequence ID" value="KAL0481600.1"/>
    <property type="molecule type" value="Genomic_DNA"/>
</dbReference>
<keyword evidence="2" id="KW-0732">Signal</keyword>
<proteinExistence type="predicted"/>
<protein>
    <submittedName>
        <fullName evidence="4">Oxalate decarboxylase OxdD</fullName>
    </submittedName>
</protein>